<dbReference type="AlphaFoldDB" id="A0A401JGH8"/>
<keyword evidence="1" id="KW-0732">Signal</keyword>
<feature type="signal peptide" evidence="1">
    <location>
        <begin position="1"/>
        <end position="22"/>
    </location>
</feature>
<proteinExistence type="predicted"/>
<feature type="chain" id="PRO_5019494709" evidence="1">
    <location>
        <begin position="23"/>
        <end position="174"/>
    </location>
</feature>
<protein>
    <submittedName>
        <fullName evidence="2">Uncharacterized protein</fullName>
    </submittedName>
</protein>
<dbReference type="RefSeq" id="WP_124705492.1">
    <property type="nucleotide sequence ID" value="NZ_BGOW01000026.1"/>
</dbReference>
<sequence>MKRIMSLFVLLGALLGAGSAWADAPVQITLTPDSHNPAQPKMGDWLKFHSVIKNTSSQPVSGLVVWISLVQVDPGKEQPVDLEDWSAHKAALQPSLAPGQSFSVDWPIRLIQAGNYRVVISAAERTASTLLASPFADFHVERKPTIESKRILPVALGMPLLIAAFTARRLRRRM</sequence>
<comment type="caution">
    <text evidence="2">The sequence shown here is derived from an EMBL/GenBank/DDBJ whole genome shotgun (WGS) entry which is preliminary data.</text>
</comment>
<keyword evidence="3" id="KW-1185">Reference proteome</keyword>
<name>A0A401JGH8_9PROT</name>
<dbReference type="Proteomes" id="UP000286806">
    <property type="component" value="Unassembled WGS sequence"/>
</dbReference>
<evidence type="ECO:0000256" key="1">
    <source>
        <dbReference type="SAM" id="SignalP"/>
    </source>
</evidence>
<organism evidence="2 3">
    <name type="scientific">Sulfuriferula multivorans</name>
    <dbReference type="NCBI Taxonomy" id="1559896"/>
    <lineage>
        <taxon>Bacteria</taxon>
        <taxon>Pseudomonadati</taxon>
        <taxon>Pseudomonadota</taxon>
        <taxon>Betaproteobacteria</taxon>
        <taxon>Nitrosomonadales</taxon>
        <taxon>Sulfuricellaceae</taxon>
        <taxon>Sulfuriferula</taxon>
    </lineage>
</organism>
<gene>
    <name evidence="2" type="ORF">SFMTTN_2533</name>
</gene>
<dbReference type="Gene3D" id="2.60.40.10">
    <property type="entry name" value="Immunoglobulins"/>
    <property type="match status" value="1"/>
</dbReference>
<evidence type="ECO:0000313" key="3">
    <source>
        <dbReference type="Proteomes" id="UP000286806"/>
    </source>
</evidence>
<accession>A0A401JGH8</accession>
<dbReference type="InterPro" id="IPR013783">
    <property type="entry name" value="Ig-like_fold"/>
</dbReference>
<evidence type="ECO:0000313" key="2">
    <source>
        <dbReference type="EMBL" id="GBL46708.1"/>
    </source>
</evidence>
<reference evidence="2 3" key="1">
    <citation type="journal article" date="2019" name="Front. Microbiol.">
        <title>Genomes of Neutrophilic Sulfur-Oxidizing Chemolithoautotrophs Representing 9 Proteobacterial Species From 8 Genera.</title>
        <authorList>
            <person name="Watanabe T."/>
            <person name="Kojima H."/>
            <person name="Umezawa K."/>
            <person name="Hori C."/>
            <person name="Takasuka T.E."/>
            <person name="Kato Y."/>
            <person name="Fukui M."/>
        </authorList>
    </citation>
    <scope>NUCLEOTIDE SEQUENCE [LARGE SCALE GENOMIC DNA]</scope>
    <source>
        <strain evidence="2 3">TTN</strain>
    </source>
</reference>
<dbReference type="EMBL" id="BGOW01000026">
    <property type="protein sequence ID" value="GBL46708.1"/>
    <property type="molecule type" value="Genomic_DNA"/>
</dbReference>
<dbReference type="OrthoDB" id="5511739at2"/>